<evidence type="ECO:0000313" key="1">
    <source>
        <dbReference type="EMBL" id="KAK7021258.1"/>
    </source>
</evidence>
<proteinExistence type="predicted"/>
<comment type="caution">
    <text evidence="1">The sequence shown here is derived from an EMBL/GenBank/DDBJ whole genome shotgun (WGS) entry which is preliminary data.</text>
</comment>
<keyword evidence="2" id="KW-1185">Reference proteome</keyword>
<dbReference type="Proteomes" id="UP001362999">
    <property type="component" value="Unassembled WGS sequence"/>
</dbReference>
<sequence length="109" mass="12818">FWRRIAYLTTRTRREDGQWVGSYEVGEWNQTHTEECDNCHASRSGKRCTIEEGQLTCGPCREGKTSCDRKTKFLFSATRREFYPTMEAFLEVYNTQQPARCRSFQKSAN</sequence>
<dbReference type="AlphaFoldDB" id="A0AAW0B7I6"/>
<feature type="non-terminal residue" evidence="1">
    <location>
        <position position="1"/>
    </location>
</feature>
<protein>
    <submittedName>
        <fullName evidence="1">Uncharacterized protein</fullName>
    </submittedName>
</protein>
<gene>
    <name evidence="1" type="ORF">R3P38DRAFT_2408589</name>
</gene>
<evidence type="ECO:0000313" key="2">
    <source>
        <dbReference type="Proteomes" id="UP001362999"/>
    </source>
</evidence>
<organism evidence="1 2">
    <name type="scientific">Favolaschia claudopus</name>
    <dbReference type="NCBI Taxonomy" id="2862362"/>
    <lineage>
        <taxon>Eukaryota</taxon>
        <taxon>Fungi</taxon>
        <taxon>Dikarya</taxon>
        <taxon>Basidiomycota</taxon>
        <taxon>Agaricomycotina</taxon>
        <taxon>Agaricomycetes</taxon>
        <taxon>Agaricomycetidae</taxon>
        <taxon>Agaricales</taxon>
        <taxon>Marasmiineae</taxon>
        <taxon>Mycenaceae</taxon>
        <taxon>Favolaschia</taxon>
    </lineage>
</organism>
<feature type="non-terminal residue" evidence="1">
    <location>
        <position position="109"/>
    </location>
</feature>
<accession>A0AAW0B7I6</accession>
<name>A0AAW0B7I6_9AGAR</name>
<reference evidence="1 2" key="1">
    <citation type="journal article" date="2024" name="J Genomics">
        <title>Draft genome sequencing and assembly of Favolaschia claudopus CIRM-BRFM 2984 isolated from oak limbs.</title>
        <authorList>
            <person name="Navarro D."/>
            <person name="Drula E."/>
            <person name="Chaduli D."/>
            <person name="Cazenave R."/>
            <person name="Ahrendt S."/>
            <person name="Wang J."/>
            <person name="Lipzen A."/>
            <person name="Daum C."/>
            <person name="Barry K."/>
            <person name="Grigoriev I.V."/>
            <person name="Favel A."/>
            <person name="Rosso M.N."/>
            <person name="Martin F."/>
        </authorList>
    </citation>
    <scope>NUCLEOTIDE SEQUENCE [LARGE SCALE GENOMIC DNA]</scope>
    <source>
        <strain evidence="1 2">CIRM-BRFM 2984</strain>
    </source>
</reference>
<dbReference type="EMBL" id="JAWWNJ010000039">
    <property type="protein sequence ID" value="KAK7021258.1"/>
    <property type="molecule type" value="Genomic_DNA"/>
</dbReference>